<comment type="caution">
    <text evidence="5">The sequence shown here is derived from an EMBL/GenBank/DDBJ whole genome shotgun (WGS) entry which is preliminary data.</text>
</comment>
<dbReference type="Pfam" id="PF08031">
    <property type="entry name" value="BBE"/>
    <property type="match status" value="1"/>
</dbReference>
<dbReference type="InterPro" id="IPR016169">
    <property type="entry name" value="FAD-bd_PCMH_sub2"/>
</dbReference>
<dbReference type="AlphaFoldDB" id="A0A6V8HFV4"/>
<keyword evidence="2" id="KW-0560">Oxidoreductase</keyword>
<feature type="signal peptide" evidence="3">
    <location>
        <begin position="1"/>
        <end position="20"/>
    </location>
</feature>
<evidence type="ECO:0000256" key="3">
    <source>
        <dbReference type="SAM" id="SignalP"/>
    </source>
</evidence>
<dbReference type="EMBL" id="DF933830">
    <property type="protein sequence ID" value="GAM40103.1"/>
    <property type="molecule type" value="Genomic_DNA"/>
</dbReference>
<feature type="domain" description="FAD-binding PCMH-type" evidence="4">
    <location>
        <begin position="184"/>
        <end position="363"/>
    </location>
</feature>
<evidence type="ECO:0000256" key="2">
    <source>
        <dbReference type="ARBA" id="ARBA00023002"/>
    </source>
</evidence>
<comment type="similarity">
    <text evidence="1">Belongs to the oxygen-dependent FAD-linked oxidoreductase family.</text>
</comment>
<dbReference type="SUPFAM" id="SSF56176">
    <property type="entry name" value="FAD-binding/transporter-associated domain-like"/>
    <property type="match status" value="1"/>
</dbReference>
<reference evidence="6" key="1">
    <citation type="journal article" date="2015" name="Genome Announc.">
        <title>Draft genome sequence of Talaromyces cellulolyticus strain Y-94, a source of lignocellulosic biomass-degrading enzymes.</title>
        <authorList>
            <person name="Fujii T."/>
            <person name="Koike H."/>
            <person name="Sawayama S."/>
            <person name="Yano S."/>
            <person name="Inoue H."/>
        </authorList>
    </citation>
    <scope>NUCLEOTIDE SEQUENCE [LARGE SCALE GENOMIC DNA]</scope>
    <source>
        <strain evidence="6">Y-94</strain>
    </source>
</reference>
<evidence type="ECO:0000256" key="1">
    <source>
        <dbReference type="ARBA" id="ARBA00005466"/>
    </source>
</evidence>
<dbReference type="Gene3D" id="3.30.465.10">
    <property type="match status" value="1"/>
</dbReference>
<dbReference type="PANTHER" id="PTHR13878">
    <property type="entry name" value="GULONOLACTONE OXIDASE"/>
    <property type="match status" value="1"/>
</dbReference>
<proteinExistence type="inferred from homology"/>
<dbReference type="Pfam" id="PF01565">
    <property type="entry name" value="FAD_binding_4"/>
    <property type="match status" value="1"/>
</dbReference>
<dbReference type="InterPro" id="IPR006094">
    <property type="entry name" value="Oxid_FAD_bind_N"/>
</dbReference>
<keyword evidence="3" id="KW-0732">Signal</keyword>
<dbReference type="GO" id="GO:0016491">
    <property type="term" value="F:oxidoreductase activity"/>
    <property type="evidence" value="ECO:0007669"/>
    <property type="project" value="UniProtKB-KW"/>
</dbReference>
<evidence type="ECO:0000313" key="5">
    <source>
        <dbReference type="EMBL" id="GAM40103.1"/>
    </source>
</evidence>
<dbReference type="InterPro" id="IPR012951">
    <property type="entry name" value="BBE"/>
</dbReference>
<feature type="chain" id="PRO_5028353710" description="FAD-binding PCMH-type domain-containing protein" evidence="3">
    <location>
        <begin position="21"/>
        <end position="649"/>
    </location>
</feature>
<keyword evidence="6" id="KW-1185">Reference proteome</keyword>
<dbReference type="InterPro" id="IPR050432">
    <property type="entry name" value="FAD-linked_Oxidoreductases_BP"/>
</dbReference>
<evidence type="ECO:0000313" key="6">
    <source>
        <dbReference type="Proteomes" id="UP000053095"/>
    </source>
</evidence>
<protein>
    <recommendedName>
        <fullName evidence="4">FAD-binding PCMH-type domain-containing protein</fullName>
    </recommendedName>
</protein>
<dbReference type="GO" id="GO:0071949">
    <property type="term" value="F:FAD binding"/>
    <property type="evidence" value="ECO:0007669"/>
    <property type="project" value="InterPro"/>
</dbReference>
<evidence type="ECO:0000259" key="4">
    <source>
        <dbReference type="PROSITE" id="PS51387"/>
    </source>
</evidence>
<dbReference type="PANTHER" id="PTHR13878:SF91">
    <property type="entry name" value="FAD BINDING DOMAIN PROTEIN (AFU_ORTHOLOGUE AFUA_6G12070)-RELATED"/>
    <property type="match status" value="1"/>
</dbReference>
<organism evidence="5 6">
    <name type="scientific">Talaromyces pinophilus</name>
    <name type="common">Penicillium pinophilum</name>
    <dbReference type="NCBI Taxonomy" id="128442"/>
    <lineage>
        <taxon>Eukaryota</taxon>
        <taxon>Fungi</taxon>
        <taxon>Dikarya</taxon>
        <taxon>Ascomycota</taxon>
        <taxon>Pezizomycotina</taxon>
        <taxon>Eurotiomycetes</taxon>
        <taxon>Eurotiomycetidae</taxon>
        <taxon>Eurotiales</taxon>
        <taxon>Trichocomaceae</taxon>
        <taxon>Talaromyces</taxon>
        <taxon>Talaromyces sect. Talaromyces</taxon>
    </lineage>
</organism>
<gene>
    <name evidence="5" type="ORF">TCE0_034r12191</name>
</gene>
<sequence>MASVLRIGSTLLLGAALVSGQTTTATTTSIAPAQQTVSADSNSSVPLNTAETVQLTTEVLQNLTSQLNDTTVSYFNFGNDTTTTTTKRSASGCKVFPGDKAWPVDILWDIFDLLLGGRLIKTVPSASSCYSGWGDQNAAECAYVNSEWTDSHFHMEDPTSIMWPLFQGRTCLPTSYNITGTCTLGGYPSYAVNVSNVAQIQLAVNFARNLNLRLVVKNTGHDFSGKSSGAGALSIWTHHLKSLSYVPKYSDSTYSGPAVKMGSGIQAYEVYEFAHANGVTVVGGEGKTVGVAGGYVLGGGHSPLGSVYGLAADQVLAMEVVLPNGVFTTVTASSNPDLFWALRGGGGSTFGIVTSVVVKAHPKIGVTVAQFTFGTSDAISADTFFEALKTFYSYSDTFTAAGTYVYFWVFPLGNDQYIFEFNPFFAVNHTLDQFTTLVQPLVDDLNLLGISITPGGTYYDDFYDAWLAGFPLETVGSVTLATGSRLFPRENFNNATLLNQTLAAHRYTLEQGFPVLAFQMKADAPAGAVANAANPAFRTMLMHAITSTSWGATATNADVLSDLNFMTNTILGSWRETCPESGAYMSESAILEPNFQQAFYGSNYGRLYSLKQKYDPFGVLYAPTAVGSEDWSVTSADGLPDQNGRLCHV</sequence>
<dbReference type="PROSITE" id="PS51387">
    <property type="entry name" value="FAD_PCMH"/>
    <property type="match status" value="1"/>
</dbReference>
<dbReference type="Proteomes" id="UP000053095">
    <property type="component" value="Unassembled WGS sequence"/>
</dbReference>
<accession>A0A6V8HFV4</accession>
<dbReference type="InterPro" id="IPR016166">
    <property type="entry name" value="FAD-bd_PCMH"/>
</dbReference>
<name>A0A6V8HFV4_TALPI</name>
<dbReference type="InterPro" id="IPR036318">
    <property type="entry name" value="FAD-bd_PCMH-like_sf"/>
</dbReference>